<feature type="compositionally biased region" description="Polar residues" evidence="2">
    <location>
        <begin position="62"/>
        <end position="71"/>
    </location>
</feature>
<feature type="region of interest" description="Disordered" evidence="2">
    <location>
        <begin position="56"/>
        <end position="82"/>
    </location>
</feature>
<keyword evidence="4" id="KW-1185">Reference proteome</keyword>
<dbReference type="EMBL" id="JAPFFF010000003">
    <property type="protein sequence ID" value="KAK8895246.1"/>
    <property type="molecule type" value="Genomic_DNA"/>
</dbReference>
<reference evidence="3 4" key="1">
    <citation type="submission" date="2024-04" db="EMBL/GenBank/DDBJ databases">
        <title>Tritrichomonas musculus Genome.</title>
        <authorList>
            <person name="Alves-Ferreira E."/>
            <person name="Grigg M."/>
            <person name="Lorenzi H."/>
            <person name="Galac M."/>
        </authorList>
    </citation>
    <scope>NUCLEOTIDE SEQUENCE [LARGE SCALE GENOMIC DNA]</scope>
    <source>
        <strain evidence="3 4">EAF2021</strain>
    </source>
</reference>
<sequence length="123" mass="14619">MEFEDFLKNEQLISENEQKIQEMRNKIMLLQKEKRENKLAKIDQRKFVDSFLAQSPKKTKKSTNISALNKSRVSEKKEKPVNTNVISPPIRILKESIDNECQERSKQITATRKFKKYKVYNKN</sequence>
<proteinExistence type="predicted"/>
<evidence type="ECO:0000256" key="2">
    <source>
        <dbReference type="SAM" id="MobiDB-lite"/>
    </source>
</evidence>
<evidence type="ECO:0000313" key="4">
    <source>
        <dbReference type="Proteomes" id="UP001470230"/>
    </source>
</evidence>
<accession>A0ABR2KWW9</accession>
<organism evidence="3 4">
    <name type="scientific">Tritrichomonas musculus</name>
    <dbReference type="NCBI Taxonomy" id="1915356"/>
    <lineage>
        <taxon>Eukaryota</taxon>
        <taxon>Metamonada</taxon>
        <taxon>Parabasalia</taxon>
        <taxon>Tritrichomonadida</taxon>
        <taxon>Tritrichomonadidae</taxon>
        <taxon>Tritrichomonas</taxon>
    </lineage>
</organism>
<feature type="coiled-coil region" evidence="1">
    <location>
        <begin position="13"/>
        <end position="40"/>
    </location>
</feature>
<gene>
    <name evidence="3" type="ORF">M9Y10_023688</name>
</gene>
<name>A0ABR2KWW9_9EUKA</name>
<evidence type="ECO:0000256" key="1">
    <source>
        <dbReference type="SAM" id="Coils"/>
    </source>
</evidence>
<keyword evidence="1" id="KW-0175">Coiled coil</keyword>
<dbReference type="Proteomes" id="UP001470230">
    <property type="component" value="Unassembled WGS sequence"/>
</dbReference>
<comment type="caution">
    <text evidence="3">The sequence shown here is derived from an EMBL/GenBank/DDBJ whole genome shotgun (WGS) entry which is preliminary data.</text>
</comment>
<protein>
    <submittedName>
        <fullName evidence="3">Uncharacterized protein</fullName>
    </submittedName>
</protein>
<evidence type="ECO:0000313" key="3">
    <source>
        <dbReference type="EMBL" id="KAK8895246.1"/>
    </source>
</evidence>